<protein>
    <recommendedName>
        <fullName evidence="1">Ubiquitin-like domain-containing protein</fullName>
    </recommendedName>
</protein>
<evidence type="ECO:0000313" key="2">
    <source>
        <dbReference type="EMBL" id="CAB3402096.1"/>
    </source>
</evidence>
<dbReference type="Gene3D" id="3.10.20.90">
    <property type="entry name" value="Phosphatidylinositol 3-kinase Catalytic Subunit, Chain A, domain 1"/>
    <property type="match status" value="1"/>
</dbReference>
<sequence>MEIGLLLILQDQEGVSHRQMPITFACDTTIKELSKAINSFWCIHQNYQELYHNGKQIISLKSTLKQIGVKDDDEIVIKHSHLGHWNAYLNRVEEFKNAQVKKTKKSSAESAQRFYDLLLGSSFFTVYPNFDIAVTKHHKPISKYLDKHTYWIQNAARNFFALSMFKGQNPEIEFEETNDGTRSAVICKITVNSITHKSRIKTNHNAGECGQARRWNLDLIELYCYKLLDSIGVGPNIVFIPDCVASKTILYIGSKWLADFQSFNSTEDVNTTEISHAVVQIHFLAVFLSLGDMHEENFGINESCHPIILDFMMSNYGDPKHKFLHEDNVIRSIRAREILHNCDSTTRLQIVKDAIRKWNLIDKLGEVLELMCKEKEDFGLKMLDFDKKIRDLEEFVEKVRSNIQDLSRE</sequence>
<evidence type="ECO:0000313" key="3">
    <source>
        <dbReference type="Proteomes" id="UP000494206"/>
    </source>
</evidence>
<comment type="caution">
    <text evidence="2">The sequence shown here is derived from an EMBL/GenBank/DDBJ whole genome shotgun (WGS) entry which is preliminary data.</text>
</comment>
<dbReference type="EMBL" id="CADEPM010000003">
    <property type="protein sequence ID" value="CAB3402096.1"/>
    <property type="molecule type" value="Genomic_DNA"/>
</dbReference>
<dbReference type="AlphaFoldDB" id="A0A8S1EEJ7"/>
<dbReference type="Pfam" id="PF00240">
    <property type="entry name" value="ubiquitin"/>
    <property type="match status" value="1"/>
</dbReference>
<reference evidence="2 3" key="1">
    <citation type="submission" date="2020-04" db="EMBL/GenBank/DDBJ databases">
        <authorList>
            <person name="Laetsch R D."/>
            <person name="Stevens L."/>
            <person name="Kumar S."/>
            <person name="Blaxter L. M."/>
        </authorList>
    </citation>
    <scope>NUCLEOTIDE SEQUENCE [LARGE SCALE GENOMIC DNA]</scope>
</reference>
<organism evidence="2 3">
    <name type="scientific">Caenorhabditis bovis</name>
    <dbReference type="NCBI Taxonomy" id="2654633"/>
    <lineage>
        <taxon>Eukaryota</taxon>
        <taxon>Metazoa</taxon>
        <taxon>Ecdysozoa</taxon>
        <taxon>Nematoda</taxon>
        <taxon>Chromadorea</taxon>
        <taxon>Rhabditida</taxon>
        <taxon>Rhabditina</taxon>
        <taxon>Rhabditomorpha</taxon>
        <taxon>Rhabditoidea</taxon>
        <taxon>Rhabditidae</taxon>
        <taxon>Peloderinae</taxon>
        <taxon>Caenorhabditis</taxon>
    </lineage>
</organism>
<dbReference type="InterPro" id="IPR000626">
    <property type="entry name" value="Ubiquitin-like_dom"/>
</dbReference>
<dbReference type="OrthoDB" id="5837989at2759"/>
<dbReference type="SUPFAM" id="SSF54236">
    <property type="entry name" value="Ubiquitin-like"/>
    <property type="match status" value="1"/>
</dbReference>
<keyword evidence="3" id="KW-1185">Reference proteome</keyword>
<evidence type="ECO:0000259" key="1">
    <source>
        <dbReference type="PROSITE" id="PS50053"/>
    </source>
</evidence>
<dbReference type="PANTHER" id="PTHR33651">
    <property type="entry name" value="PROTEIN CBG06246"/>
    <property type="match status" value="1"/>
</dbReference>
<proteinExistence type="predicted"/>
<dbReference type="InterPro" id="IPR029071">
    <property type="entry name" value="Ubiquitin-like_domsf"/>
</dbReference>
<dbReference type="PANTHER" id="PTHR33651:SF3">
    <property type="entry name" value="PHAGE PROTEIN"/>
    <property type="match status" value="1"/>
</dbReference>
<feature type="domain" description="Ubiquitin-like" evidence="1">
    <location>
        <begin position="5"/>
        <end position="84"/>
    </location>
</feature>
<dbReference type="Proteomes" id="UP000494206">
    <property type="component" value="Unassembled WGS sequence"/>
</dbReference>
<gene>
    <name evidence="2" type="ORF">CBOVIS_LOCUS4762</name>
</gene>
<dbReference type="PROSITE" id="PS50053">
    <property type="entry name" value="UBIQUITIN_2"/>
    <property type="match status" value="1"/>
</dbReference>
<name>A0A8S1EEJ7_9PELO</name>
<accession>A0A8S1EEJ7</accession>